<dbReference type="Proteomes" id="UP000007110">
    <property type="component" value="Unassembled WGS sequence"/>
</dbReference>
<protein>
    <recommendedName>
        <fullName evidence="2">SAP domain-containing protein</fullName>
    </recommendedName>
</protein>
<name>A0A7M7HI10_STRPU</name>
<feature type="region of interest" description="Disordered" evidence="1">
    <location>
        <begin position="110"/>
        <end position="160"/>
    </location>
</feature>
<dbReference type="InterPro" id="IPR003034">
    <property type="entry name" value="SAP_dom"/>
</dbReference>
<feature type="region of interest" description="Disordered" evidence="1">
    <location>
        <begin position="433"/>
        <end position="460"/>
    </location>
</feature>
<dbReference type="FunFam" id="3.40.50.12690:FF:000001">
    <property type="entry name" value="Predicted protein"/>
    <property type="match status" value="1"/>
</dbReference>
<dbReference type="OrthoDB" id="5982747at2759"/>
<feature type="compositionally biased region" description="Polar residues" evidence="1">
    <location>
        <begin position="433"/>
        <end position="453"/>
    </location>
</feature>
<feature type="region of interest" description="Disordered" evidence="1">
    <location>
        <begin position="466"/>
        <end position="485"/>
    </location>
</feature>
<dbReference type="AlphaFoldDB" id="A0A7M7HI10"/>
<proteinExistence type="predicted"/>
<dbReference type="Gene3D" id="3.40.50.12700">
    <property type="match status" value="1"/>
</dbReference>
<feature type="compositionally biased region" description="Polar residues" evidence="1">
    <location>
        <begin position="148"/>
        <end position="158"/>
    </location>
</feature>
<feature type="compositionally biased region" description="Basic and acidic residues" evidence="1">
    <location>
        <begin position="126"/>
        <end position="146"/>
    </location>
</feature>
<dbReference type="InterPro" id="IPR036361">
    <property type="entry name" value="SAP_dom_sf"/>
</dbReference>
<dbReference type="Pfam" id="PF02037">
    <property type="entry name" value="SAP"/>
    <property type="match status" value="1"/>
</dbReference>
<sequence>METLPTNLRGLRVKQLRAELQKRGMHTNGVKAILLERLENAVGLDEIGNTNAAGDVDEDKHEKPDDVFNDDADCRQLLHNVLSEIKGLNSRLDTIEKKFNNLFEQHTSTSTSTTILSRIHKSGCSAREKEKEKEKETEKEKEKEQGNLRAQQQVSRPTTKYFPTIATHNRFEILSEITESDNSAKSVSMPIEDQLRDYKAKHLKLFSKTNITHSEVISDDATDDSDATVDNDATDDSSDRSLSTPTSTTSTSPPYHEQIEGYRHRHSVIRNKRDVVVVGDSMIKHIDGRHLSRSKNVRCVSFPGAKVRDIFTSSPCEFLKPGGELIIHAGTNNISEGAGEVCHQITDLGKSVAAEGFNVSVSTIIHRRGESEADKKRVDEINYLMELAASENRWGLIINNDISEQHLGRDGVHLNRAGQRILAGNLKRLINSADQPTTRGHGWTQRSSDQVTGSEPGARRHQAIYRENQSLHSDEEKSSPVKSYAESVSGRSLDFSAVKQRSRLKPAFRPSKVDMKDWAKYLQFVRRVLN</sequence>
<dbReference type="KEGG" id="spu:105436772"/>
<dbReference type="EnsemblMetazoa" id="XM_011662709">
    <property type="protein sequence ID" value="XP_011661011"/>
    <property type="gene ID" value="LOC105436772"/>
</dbReference>
<dbReference type="SUPFAM" id="SSF52266">
    <property type="entry name" value="SGNH hydrolase"/>
    <property type="match status" value="1"/>
</dbReference>
<feature type="compositionally biased region" description="Low complexity" evidence="1">
    <location>
        <begin position="240"/>
        <end position="254"/>
    </location>
</feature>
<accession>A0A7M7HI10</accession>
<keyword evidence="4" id="KW-1185">Reference proteome</keyword>
<dbReference type="InParanoid" id="A0A7M7HI10"/>
<reference evidence="4" key="1">
    <citation type="submission" date="2015-02" db="EMBL/GenBank/DDBJ databases">
        <title>Genome sequencing for Strongylocentrotus purpuratus.</title>
        <authorList>
            <person name="Murali S."/>
            <person name="Liu Y."/>
            <person name="Vee V."/>
            <person name="English A."/>
            <person name="Wang M."/>
            <person name="Skinner E."/>
            <person name="Han Y."/>
            <person name="Muzny D.M."/>
            <person name="Worley K.C."/>
            <person name="Gibbs R.A."/>
        </authorList>
    </citation>
    <scope>NUCLEOTIDE SEQUENCE</scope>
</reference>
<feature type="domain" description="SAP" evidence="2">
    <location>
        <begin position="8"/>
        <end position="42"/>
    </location>
</feature>
<dbReference type="SMART" id="SM00513">
    <property type="entry name" value="SAP"/>
    <property type="match status" value="1"/>
</dbReference>
<reference evidence="3" key="2">
    <citation type="submission" date="2021-01" db="UniProtKB">
        <authorList>
            <consortium name="EnsemblMetazoa"/>
        </authorList>
    </citation>
    <scope>IDENTIFICATION</scope>
</reference>
<feature type="region of interest" description="Disordered" evidence="1">
    <location>
        <begin position="219"/>
        <end position="257"/>
    </location>
</feature>
<dbReference type="Gene3D" id="3.40.50.12690">
    <property type="match status" value="1"/>
</dbReference>
<feature type="compositionally biased region" description="Acidic residues" evidence="1">
    <location>
        <begin position="219"/>
        <end position="236"/>
    </location>
</feature>
<evidence type="ECO:0000313" key="4">
    <source>
        <dbReference type="Proteomes" id="UP000007110"/>
    </source>
</evidence>
<dbReference type="PROSITE" id="PS50800">
    <property type="entry name" value="SAP"/>
    <property type="match status" value="1"/>
</dbReference>
<organism evidence="3 4">
    <name type="scientific">Strongylocentrotus purpuratus</name>
    <name type="common">Purple sea urchin</name>
    <dbReference type="NCBI Taxonomy" id="7668"/>
    <lineage>
        <taxon>Eukaryota</taxon>
        <taxon>Metazoa</taxon>
        <taxon>Echinodermata</taxon>
        <taxon>Eleutherozoa</taxon>
        <taxon>Echinozoa</taxon>
        <taxon>Echinoidea</taxon>
        <taxon>Euechinoidea</taxon>
        <taxon>Echinacea</taxon>
        <taxon>Camarodonta</taxon>
        <taxon>Echinidea</taxon>
        <taxon>Strongylocentrotidae</taxon>
        <taxon>Strongylocentrotus</taxon>
    </lineage>
</organism>
<evidence type="ECO:0000259" key="2">
    <source>
        <dbReference type="PROSITE" id="PS50800"/>
    </source>
</evidence>
<dbReference type="Gene3D" id="1.10.720.30">
    <property type="entry name" value="SAP domain"/>
    <property type="match status" value="1"/>
</dbReference>
<evidence type="ECO:0000256" key="1">
    <source>
        <dbReference type="SAM" id="MobiDB-lite"/>
    </source>
</evidence>
<dbReference type="GeneID" id="105436772"/>
<evidence type="ECO:0000313" key="3">
    <source>
        <dbReference type="EnsemblMetazoa" id="XP_011661011"/>
    </source>
</evidence>
<dbReference type="SUPFAM" id="SSF68906">
    <property type="entry name" value="SAP domain"/>
    <property type="match status" value="1"/>
</dbReference>
<dbReference type="RefSeq" id="XP_011661011.1">
    <property type="nucleotide sequence ID" value="XM_011662709.2"/>
</dbReference>